<evidence type="ECO:0000259" key="8">
    <source>
        <dbReference type="Pfam" id="PF25183"/>
    </source>
</evidence>
<dbReference type="PANTHER" id="PTHR30069:SF46">
    <property type="entry name" value="OAR PROTEIN"/>
    <property type="match status" value="1"/>
</dbReference>
<keyword evidence="4" id="KW-0812">Transmembrane</keyword>
<dbReference type="InterPro" id="IPR039426">
    <property type="entry name" value="TonB-dep_rcpt-like"/>
</dbReference>
<dbReference type="InterPro" id="IPR008969">
    <property type="entry name" value="CarboxyPept-like_regulatory"/>
</dbReference>
<feature type="domain" description="TonB-dependent transporter Oar-like beta-barrel" evidence="8">
    <location>
        <begin position="243"/>
        <end position="321"/>
    </location>
</feature>
<keyword evidence="6" id="KW-0998">Cell outer membrane</keyword>
<dbReference type="RefSeq" id="WP_317488567.1">
    <property type="nucleotide sequence ID" value="NZ_CP136051.1"/>
</dbReference>
<evidence type="ECO:0000313" key="10">
    <source>
        <dbReference type="Proteomes" id="UP001302349"/>
    </source>
</evidence>
<feature type="domain" description="TonB-dependent transporter Oar-like beta-barrel" evidence="8">
    <location>
        <begin position="347"/>
        <end position="1004"/>
    </location>
</feature>
<evidence type="ECO:0000256" key="3">
    <source>
        <dbReference type="ARBA" id="ARBA00022452"/>
    </source>
</evidence>
<evidence type="ECO:0000256" key="1">
    <source>
        <dbReference type="ARBA" id="ARBA00004571"/>
    </source>
</evidence>
<dbReference type="Proteomes" id="UP001302349">
    <property type="component" value="Chromosome"/>
</dbReference>
<evidence type="ECO:0000313" key="9">
    <source>
        <dbReference type="EMBL" id="WOK05813.1"/>
    </source>
</evidence>
<accession>A0ABZ0IMY5</accession>
<dbReference type="SUPFAM" id="SSF49464">
    <property type="entry name" value="Carboxypeptidase regulatory domain-like"/>
    <property type="match status" value="1"/>
</dbReference>
<protein>
    <submittedName>
        <fullName evidence="9">TonB-dependent receptor</fullName>
    </submittedName>
</protein>
<dbReference type="InterPro" id="IPR036942">
    <property type="entry name" value="Beta-barrel_TonB_sf"/>
</dbReference>
<keyword evidence="9" id="KW-0675">Receptor</keyword>
<evidence type="ECO:0000256" key="5">
    <source>
        <dbReference type="ARBA" id="ARBA00023136"/>
    </source>
</evidence>
<dbReference type="Pfam" id="PF13620">
    <property type="entry name" value="CarboxypepD_reg"/>
    <property type="match status" value="1"/>
</dbReference>
<dbReference type="SUPFAM" id="SSF56935">
    <property type="entry name" value="Porins"/>
    <property type="match status" value="1"/>
</dbReference>
<evidence type="ECO:0000256" key="2">
    <source>
        <dbReference type="ARBA" id="ARBA00022448"/>
    </source>
</evidence>
<keyword evidence="5" id="KW-0472">Membrane</keyword>
<name>A0ABZ0IMY5_9BACT</name>
<evidence type="ECO:0000256" key="6">
    <source>
        <dbReference type="ARBA" id="ARBA00023237"/>
    </source>
</evidence>
<dbReference type="EMBL" id="CP136051">
    <property type="protein sequence ID" value="WOK05813.1"/>
    <property type="molecule type" value="Genomic_DNA"/>
</dbReference>
<dbReference type="Gene3D" id="2.60.40.1120">
    <property type="entry name" value="Carboxypeptidase-like, regulatory domain"/>
    <property type="match status" value="1"/>
</dbReference>
<dbReference type="PANTHER" id="PTHR30069">
    <property type="entry name" value="TONB-DEPENDENT OUTER MEMBRANE RECEPTOR"/>
    <property type="match status" value="1"/>
</dbReference>
<dbReference type="Pfam" id="PF25183">
    <property type="entry name" value="OMP_b-brl_4"/>
    <property type="match status" value="2"/>
</dbReference>
<keyword evidence="10" id="KW-1185">Reference proteome</keyword>
<comment type="subcellular location">
    <subcellularLocation>
        <location evidence="1">Cell outer membrane</location>
        <topology evidence="1">Multi-pass membrane protein</topology>
    </subcellularLocation>
</comment>
<organism evidence="9 10">
    <name type="scientific">Imperialibacter roseus</name>
    <dbReference type="NCBI Taxonomy" id="1324217"/>
    <lineage>
        <taxon>Bacteria</taxon>
        <taxon>Pseudomonadati</taxon>
        <taxon>Bacteroidota</taxon>
        <taxon>Cytophagia</taxon>
        <taxon>Cytophagales</taxon>
        <taxon>Flammeovirgaceae</taxon>
        <taxon>Imperialibacter</taxon>
    </lineage>
</organism>
<proteinExistence type="predicted"/>
<reference evidence="9 10" key="1">
    <citation type="journal article" date="2023" name="Microbiol. Resour. Announc.">
        <title>Complete Genome Sequence of Imperialibacter roseus strain P4T.</title>
        <authorList>
            <person name="Tizabi D.R."/>
            <person name="Bachvaroff T."/>
            <person name="Hill R.T."/>
        </authorList>
    </citation>
    <scope>NUCLEOTIDE SEQUENCE [LARGE SCALE GENOMIC DNA]</scope>
    <source>
        <strain evidence="9 10">P4T</strain>
    </source>
</reference>
<dbReference type="Gene3D" id="2.40.170.20">
    <property type="entry name" value="TonB-dependent receptor, beta-barrel domain"/>
    <property type="match status" value="1"/>
</dbReference>
<feature type="chain" id="PRO_5046566793" evidence="7">
    <location>
        <begin position="23"/>
        <end position="1074"/>
    </location>
</feature>
<feature type="signal peptide" evidence="7">
    <location>
        <begin position="1"/>
        <end position="22"/>
    </location>
</feature>
<keyword evidence="3" id="KW-1134">Transmembrane beta strand</keyword>
<keyword evidence="2" id="KW-0813">Transport</keyword>
<dbReference type="InterPro" id="IPR057601">
    <property type="entry name" value="Oar-like_b-barrel"/>
</dbReference>
<evidence type="ECO:0000256" key="7">
    <source>
        <dbReference type="SAM" id="SignalP"/>
    </source>
</evidence>
<keyword evidence="7" id="KW-0732">Signal</keyword>
<evidence type="ECO:0000256" key="4">
    <source>
        <dbReference type="ARBA" id="ARBA00022692"/>
    </source>
</evidence>
<sequence length="1074" mass="118179">MRRILQLALTLLITASFSTVFGQGTTTSALNGQVVDANGSALPGATVLAVHTPTGSQYGNVSDVEGYFRISGMQVGGPYTVTISFVGYKPYQQSGVFLTLGQTFRIKAVLEEESTQLEGVEIIASANDVFDGNKTGQSTIIDEESINELPTVSRSLVDFTRLNPLVNTQGDAIEIAGMNNRYNAIYIDGAVNNDVFGLASSGTNGGQTGVSPISIDAIEQFQVSVAPFDVTQSGFAGGSINAVTRSGTNEFEGSAYYFFRNQNFAGKIPTKDESAEREKLDDFSAKTMGFRVGGPIVKNKIFFFANAELQRDETPRPIIGTYSGDASSADIQALVNKLKNDYGYDPGTYTNNAATLNGNKILAKIDWNLSKNHKLSVRHSYVQADNLQANQSNATTINFQNGSVFFPSTTNSSALELKSNFGGNMSNHLTIGATFVNDDRDPSGDPFPYVGIRDGAGFIQFGSEQFSTANQLKQDVITVTDNFQIFKGKHTFTIGTHNEFYKTYNLFVRQAFGAYQYDSLSGFMNDLNARQFDVSYSLVDDVVGDGSAGAAEFKGMQLGFYAQDEFQASDRLKLTLGLRVDVPIFNDNTLENSAFNTSTVGLIEAQGYDLKGAKTGEFIGASVLFAPRFGFNYDVTGDKSTQIRGGAGIFNSRIPLVWPGGAYNNNGLTVGGDRGFNVPFNPNWDEQPRNVAPGQGSPSGQIDLFASDFKLPQVFKVNVGIDQKLPWGMVGSFEALFSKFLNNVFYENLEIKPSTTRLTGTPDNRFIYNRRDPIDGTYTGIYLGSNTNKGYTYNLAASVTKPFSNGFTTTLSYTYNDAFSVYDGTSSQNSSQWRGLHSVNGRNTFDEAMRSDFSMGSRVIAQVSYRKEYFGFGASQISLFYNGQSGRVYSYIYDDGGSLTNEDSRERSLIYIPATQSDINLVDYTSGGTTVTAAQQWSDLDAFIKSDKYLSDHRGEYADRNQSRSPFEGVLDFRFLQDFYIQTASGKRNTLQISLDIFNLTNLLNKDWGKRWTVIEGGNFQSAEILRFERFNADNTTPQFTYRKGKDYEPWNYDVDGAQSSIWQMQVGVRYIFK</sequence>
<gene>
    <name evidence="9" type="ORF">RT717_22320</name>
</gene>